<feature type="region of interest" description="Disordered" evidence="1">
    <location>
        <begin position="1158"/>
        <end position="1185"/>
    </location>
</feature>
<dbReference type="EMBL" id="GL833153">
    <property type="protein sequence ID" value="EGB04276.1"/>
    <property type="molecule type" value="Genomic_DNA"/>
</dbReference>
<organism evidence="4">
    <name type="scientific">Aureococcus anophagefferens</name>
    <name type="common">Harmful bloom alga</name>
    <dbReference type="NCBI Taxonomy" id="44056"/>
    <lineage>
        <taxon>Eukaryota</taxon>
        <taxon>Sar</taxon>
        <taxon>Stramenopiles</taxon>
        <taxon>Ochrophyta</taxon>
        <taxon>Pelagophyceae</taxon>
        <taxon>Pelagomonadales</taxon>
        <taxon>Pelagomonadaceae</taxon>
        <taxon>Aureococcus</taxon>
    </lineage>
</organism>
<feature type="region of interest" description="Disordered" evidence="1">
    <location>
        <begin position="192"/>
        <end position="248"/>
    </location>
</feature>
<feature type="compositionally biased region" description="Basic and acidic residues" evidence="1">
    <location>
        <begin position="225"/>
        <end position="238"/>
    </location>
</feature>
<dbReference type="KEGG" id="aaf:AURANDRAFT_67312"/>
<evidence type="ECO:0000313" key="4">
    <source>
        <dbReference type="Proteomes" id="UP000002729"/>
    </source>
</evidence>
<evidence type="ECO:0000256" key="2">
    <source>
        <dbReference type="SAM" id="SignalP"/>
    </source>
</evidence>
<feature type="compositionally biased region" description="Pro residues" evidence="1">
    <location>
        <begin position="1395"/>
        <end position="1414"/>
    </location>
</feature>
<dbReference type="GeneID" id="20226178"/>
<feature type="compositionally biased region" description="Pro residues" evidence="1">
    <location>
        <begin position="1169"/>
        <end position="1178"/>
    </location>
</feature>
<feature type="compositionally biased region" description="Acidic residues" evidence="1">
    <location>
        <begin position="286"/>
        <end position="306"/>
    </location>
</feature>
<feature type="compositionally biased region" description="Low complexity" evidence="1">
    <location>
        <begin position="314"/>
        <end position="326"/>
    </location>
</feature>
<feature type="chain" id="PRO_5003263107" description="SWIM-type domain-containing protein" evidence="2">
    <location>
        <begin position="21"/>
        <end position="1912"/>
    </location>
</feature>
<feature type="region of interest" description="Disordered" evidence="1">
    <location>
        <begin position="1395"/>
        <end position="1487"/>
    </location>
</feature>
<evidence type="ECO:0000256" key="1">
    <source>
        <dbReference type="SAM" id="MobiDB-lite"/>
    </source>
</evidence>
<keyword evidence="2" id="KW-0732">Signal</keyword>
<keyword evidence="4" id="KW-1185">Reference proteome</keyword>
<feature type="compositionally biased region" description="Pro residues" evidence="1">
    <location>
        <begin position="359"/>
        <end position="372"/>
    </location>
</feature>
<proteinExistence type="predicted"/>
<dbReference type="Proteomes" id="UP000002729">
    <property type="component" value="Unassembled WGS sequence"/>
</dbReference>
<reference evidence="3 4" key="1">
    <citation type="journal article" date="2011" name="Proc. Natl. Acad. Sci. U.S.A.">
        <title>Niche of harmful alga Aureococcus anophagefferens revealed through ecogenomics.</title>
        <authorList>
            <person name="Gobler C.J."/>
            <person name="Berry D.L."/>
            <person name="Dyhrman S.T."/>
            <person name="Wilhelm S.W."/>
            <person name="Salamov A."/>
            <person name="Lobanov A.V."/>
            <person name="Zhang Y."/>
            <person name="Collier J.L."/>
            <person name="Wurch L.L."/>
            <person name="Kustka A.B."/>
            <person name="Dill B.D."/>
            <person name="Shah M."/>
            <person name="VerBerkmoes N.C."/>
            <person name="Kuo A."/>
            <person name="Terry A."/>
            <person name="Pangilinan J."/>
            <person name="Lindquist E.A."/>
            <person name="Lucas S."/>
            <person name="Paulsen I.T."/>
            <person name="Hattenrath-Lehmann T.K."/>
            <person name="Talmage S.C."/>
            <person name="Walker E.A."/>
            <person name="Koch F."/>
            <person name="Burson A.M."/>
            <person name="Marcoval M.A."/>
            <person name="Tang Y.Z."/>
            <person name="Lecleir G.R."/>
            <person name="Coyne K.J."/>
            <person name="Berg G.M."/>
            <person name="Bertrand E.M."/>
            <person name="Saito M.A."/>
            <person name="Gladyshev V.N."/>
            <person name="Grigoriev I.V."/>
        </authorList>
    </citation>
    <scope>NUCLEOTIDE SEQUENCE [LARGE SCALE GENOMIC DNA]</scope>
    <source>
        <strain evidence="4">CCMP 1984</strain>
    </source>
</reference>
<feature type="compositionally biased region" description="Acidic residues" evidence="1">
    <location>
        <begin position="327"/>
        <end position="347"/>
    </location>
</feature>
<feature type="compositionally biased region" description="Acidic residues" evidence="1">
    <location>
        <begin position="1417"/>
        <end position="1472"/>
    </location>
</feature>
<evidence type="ECO:0000313" key="3">
    <source>
        <dbReference type="EMBL" id="EGB04276.1"/>
    </source>
</evidence>
<accession>F0YKQ7</accession>
<feature type="compositionally biased region" description="Basic and acidic residues" evidence="1">
    <location>
        <begin position="1473"/>
        <end position="1483"/>
    </location>
</feature>
<feature type="region of interest" description="Disordered" evidence="1">
    <location>
        <begin position="283"/>
        <end position="395"/>
    </location>
</feature>
<protein>
    <recommendedName>
        <fullName evidence="5">SWIM-type domain-containing protein</fullName>
    </recommendedName>
</protein>
<feature type="signal peptide" evidence="2">
    <location>
        <begin position="1"/>
        <end position="20"/>
    </location>
</feature>
<feature type="compositionally biased region" description="Low complexity" evidence="1">
    <location>
        <begin position="348"/>
        <end position="358"/>
    </location>
</feature>
<sequence>MGRHSRGLSCLLLVGVGVECLDVPLEVVRGDDVLHGLGEHFSVVLWKSFFHELLDRSRGGEDVDNEFLEKVALASLRHQSLSDVALCRFDQSSARLCVHPRFLRTFVLLRSPVALRPAAFWLFVFKARWAYPLPGSEMHDRMKPRGSRAHELWEKRALCAKAHRVVFAQELDEVSHFHVHVAQLVLYEPNGPSGVPQAGTSPNQRPEAHRTGRQAARGGSGGDASHSRGDRHRGEGSSRRAAGIVVKAPTKGGHLKAIKLYWRSNPPGGDGYAAYLRQLSQSSGISEEEQGGEEEDDEEEDDEEEPALGGAGSRGAASKGALVPEQQQEEEEEEEKEEEEEGGEEEPTPLATLALLGPAPAPAHAPAPPPAPELDEEGRRKKRKKEADAKRGKADTIKWQNIRAREEALDLENPPAPRTCKVIASLSAAGPILNKGDVFMSKAQSTMIVKELFESMKKIAVVWKRGGSRKQNWNSYNCACREEKDGVFCMQVDFLYQDSTQVWLCKKIPAPPFCSAGKSSDRKTNYHPEDLVPCMSSLGKYAEITAEAVRKECMDYCPARKMPKKATDAMVLDLTNGFIQTLVRLTKERRMGISKEAPKGKRKCILCEGPNFLKDPVGKDWECEDCGKTICPFCFHEKEPGHKCTEEGMKTLNEFLLADLKDKKFVTVYGLAPPQWEQQIDAYRRFSASDFAHCNEGLLQCNGQIAVRTSFTGDQLLTKAIRDTQLPSMHAISAQRKRESYSKKDKWTKQREPGWSVATASLMPIAKEIVARYNGNREDMLAEVAKNEKASAEEANEFPPAVSERFKWHREQAVTYNNMSCVLLGLLHSEYTSGGPLPSEGELIGTVGCHISNRTYKVDLRLLADKNPGYACECHLCVTKPCADASPCMHAWHLVSHLQISMSKLVHPADTWEGYKAQYAVPELRIPTTAEITRLTLLTQARGTDRRHADLPFLYAPRKGQASEKPTMVAKKEPEFRNVKSAAGGVTAYREIWATGNHVAVEMQRAAGLQYRERRTDFIQQLAKSKEYQRINDHDLDAWAKIFETVAGLESNSEFFDERDEDHQKEVKAAYNAAVQRHEQEQEAWPSRQIGQFLLFHAKARDEQGLRSLTIQGCRPSEWQWLYDAFRECSFDRVDLDDQVVWNHIMEQYVEVQSSLLFHDDDDDDEGPAPTPGPPPAKEPQFGLPPDLLTWLKDEDNWLHCYYKDPAIKSVVEAQLGRELTDSERREATKLVRRMTTMKDKKDESDEWCENMLDENILDKWCQMLFPTQSQEPLAAAPATEGPEGIGPRESLSTFMRKIDNHLSNPARMDTEEPTECNKLQQWLFATFNDRNAAEYEPMRVMLQHIMTSMPSTADLESGIIGKNDGGVWARCRHLLQLAHGPQEWEKILAEPVPATAPAPAEPTPAIAPEPAPAPSMEEDQESEQEDEKEEEEEEKEEEKEGEVDEGEEEGEEEDDDDEEDDDEEDDDEEEKPENKPCQEPDFQHPPATQEDWRIWADYLDQLPSLFSRVDDKFRQRYEPDLETYQSFVSEALADAIEGTQSLHSKHKRPKVASMLSWGGDDVAEVPAADLVLDVDEADVLEVLDDAVEVRDADVVVAVRAVRVEDVRVVGRVSGRVQRRLVRGAVHHLERHEAAGPQRREDVLEDAPAHDVDADVLQRDPVAADEGERALDVPRHQIAAVDAVPGREAQQVRHVAAAAAGDVEGALPPPDARVPHDGLQDHAPVLRGVVVDDVVPGYELLRRGVVEFALHGDVAPAILHVGRAAAGHGPVLARGGAVDGPGRERRVGGRRRPRGGGGRGGGRDVARAVDAPGAERRRHVAFRRRGAAGVTRHENLAHGRDLHDQPARVVGDGHASAPQFREEARRRAVRRRAAVEAERRPVDVEFPEVREQRRQRAMVVEDDGFVDVVGNK</sequence>
<dbReference type="RefSeq" id="XP_009040986.1">
    <property type="nucleotide sequence ID" value="XM_009042738.1"/>
</dbReference>
<gene>
    <name evidence="3" type="ORF">AURANDRAFT_67312</name>
</gene>
<dbReference type="InParanoid" id="F0YKQ7"/>
<feature type="region of interest" description="Disordered" evidence="1">
    <location>
        <begin position="1772"/>
        <end position="1814"/>
    </location>
</feature>
<name>F0YKQ7_AURAN</name>
<evidence type="ECO:0008006" key="5">
    <source>
        <dbReference type="Google" id="ProtNLM"/>
    </source>
</evidence>
<feature type="compositionally biased region" description="Basic and acidic residues" evidence="1">
    <location>
        <begin position="385"/>
        <end position="395"/>
    </location>
</feature>